<dbReference type="Proteomes" id="UP000236290">
    <property type="component" value="Unassembled WGS sequence"/>
</dbReference>
<dbReference type="OrthoDB" id="10584256at2759"/>
<protein>
    <submittedName>
        <fullName evidence="4">Uncharacterized protein</fullName>
    </submittedName>
</protein>
<dbReference type="EMBL" id="MTYI01000006">
    <property type="protein sequence ID" value="PNP59605.1"/>
    <property type="molecule type" value="Genomic_DNA"/>
</dbReference>
<evidence type="ECO:0000256" key="1">
    <source>
        <dbReference type="SAM" id="Coils"/>
    </source>
</evidence>
<keyword evidence="1" id="KW-0175">Coiled coil</keyword>
<feature type="signal peptide" evidence="3">
    <location>
        <begin position="1"/>
        <end position="20"/>
    </location>
</feature>
<evidence type="ECO:0000313" key="5">
    <source>
        <dbReference type="Proteomes" id="UP000236290"/>
    </source>
</evidence>
<dbReference type="AlphaFoldDB" id="A0A2K0UP97"/>
<comment type="caution">
    <text evidence="4">The sequence shown here is derived from an EMBL/GenBank/DDBJ whole genome shotgun (WGS) entry which is preliminary data.</text>
</comment>
<proteinExistence type="predicted"/>
<feature type="coiled-coil region" evidence="1">
    <location>
        <begin position="62"/>
        <end position="126"/>
    </location>
</feature>
<organism evidence="4 5">
    <name type="scientific">Trichoderma harzianum</name>
    <name type="common">Hypocrea lixii</name>
    <dbReference type="NCBI Taxonomy" id="5544"/>
    <lineage>
        <taxon>Eukaryota</taxon>
        <taxon>Fungi</taxon>
        <taxon>Dikarya</taxon>
        <taxon>Ascomycota</taxon>
        <taxon>Pezizomycotina</taxon>
        <taxon>Sordariomycetes</taxon>
        <taxon>Hypocreomycetidae</taxon>
        <taxon>Hypocreales</taxon>
        <taxon>Hypocreaceae</taxon>
        <taxon>Trichoderma</taxon>
    </lineage>
</organism>
<feature type="compositionally biased region" description="Basic residues" evidence="2">
    <location>
        <begin position="174"/>
        <end position="186"/>
    </location>
</feature>
<evidence type="ECO:0000256" key="3">
    <source>
        <dbReference type="SAM" id="SignalP"/>
    </source>
</evidence>
<feature type="chain" id="PRO_5014458951" evidence="3">
    <location>
        <begin position="21"/>
        <end position="212"/>
    </location>
</feature>
<name>A0A2K0UP97_TRIHA</name>
<gene>
    <name evidence="4" type="ORF">THARTR1_00778</name>
</gene>
<evidence type="ECO:0000256" key="2">
    <source>
        <dbReference type="SAM" id="MobiDB-lite"/>
    </source>
</evidence>
<keyword evidence="3" id="KW-0732">Signal</keyword>
<feature type="region of interest" description="Disordered" evidence="2">
    <location>
        <begin position="156"/>
        <end position="186"/>
    </location>
</feature>
<evidence type="ECO:0000313" key="4">
    <source>
        <dbReference type="EMBL" id="PNP59605.1"/>
    </source>
</evidence>
<reference evidence="4 5" key="1">
    <citation type="submission" date="2017-02" db="EMBL/GenBank/DDBJ databases">
        <title>Genomes of Trichoderma spp. with biocontrol activity.</title>
        <authorList>
            <person name="Gardiner D."/>
            <person name="Kazan K."/>
            <person name="Vos C."/>
            <person name="Harvey P."/>
        </authorList>
    </citation>
    <scope>NUCLEOTIDE SEQUENCE [LARGE SCALE GENOMIC DNA]</scope>
    <source>
        <strain evidence="4 5">Tr1</strain>
    </source>
</reference>
<sequence>MATAYSHLAVTWQLWPTVGAQSPQPNPDSLQPVRDSRIYIEPVIIQSKDIHWDHCKMSSKEFEEIKQMLHQYMERVGTLEAQMKEQQELTKMLKWQHQIYEVQTSMMQMQQENRIYELELQLQLNQLQFEQQRQATLASRPAPVPAPALPPALPSALPSAPQAATQVTLTRGQGRGRRGRRSRHERHFRIDGGDFWAESLRYTSSDGVTIEF</sequence>
<accession>A0A2K0UP97</accession>